<protein>
    <submittedName>
        <fullName evidence="1">Uncharacterized protein</fullName>
    </submittedName>
</protein>
<comment type="caution">
    <text evidence="1">The sequence shown here is derived from an EMBL/GenBank/DDBJ whole genome shotgun (WGS) entry which is preliminary data.</text>
</comment>
<sequence>MSSITMMEAQTRSNRNRVTKRAPGKAKTGLDSTAESPSRVFTDVLLAIKSEHLTNIINRQKNHEYRKYRLRDGVERLWLYETAAAGGKASITHIAVIPGSVRHVPGSVPTEPFGIGNEDFNAGLKQSKYGYPILELYELVQPVTLAEMRSRWVMGGAPMGWCYVRADLWMDRWGNSCDRSQKVKRVF</sequence>
<evidence type="ECO:0000313" key="2">
    <source>
        <dbReference type="Proteomes" id="UP001497680"/>
    </source>
</evidence>
<dbReference type="EMBL" id="MU394289">
    <property type="protein sequence ID" value="KAI6090749.1"/>
    <property type="molecule type" value="Genomic_DNA"/>
</dbReference>
<gene>
    <name evidence="1" type="ORF">F4821DRAFT_9579</name>
</gene>
<dbReference type="Proteomes" id="UP001497680">
    <property type="component" value="Unassembled WGS sequence"/>
</dbReference>
<proteinExistence type="predicted"/>
<name>A0ACC0DDV1_9PEZI</name>
<accession>A0ACC0DDV1</accession>
<keyword evidence="2" id="KW-1185">Reference proteome</keyword>
<organism evidence="1 2">
    <name type="scientific">Hypoxylon rubiginosum</name>
    <dbReference type="NCBI Taxonomy" id="110542"/>
    <lineage>
        <taxon>Eukaryota</taxon>
        <taxon>Fungi</taxon>
        <taxon>Dikarya</taxon>
        <taxon>Ascomycota</taxon>
        <taxon>Pezizomycotina</taxon>
        <taxon>Sordariomycetes</taxon>
        <taxon>Xylariomycetidae</taxon>
        <taxon>Xylariales</taxon>
        <taxon>Hypoxylaceae</taxon>
        <taxon>Hypoxylon</taxon>
    </lineage>
</organism>
<evidence type="ECO:0000313" key="1">
    <source>
        <dbReference type="EMBL" id="KAI6090749.1"/>
    </source>
</evidence>
<reference evidence="1 2" key="1">
    <citation type="journal article" date="2022" name="New Phytol.">
        <title>Ecological generalism drives hyperdiversity of secondary metabolite gene clusters in xylarialean endophytes.</title>
        <authorList>
            <person name="Franco M.E.E."/>
            <person name="Wisecaver J.H."/>
            <person name="Arnold A.E."/>
            <person name="Ju Y.M."/>
            <person name="Slot J.C."/>
            <person name="Ahrendt S."/>
            <person name="Moore L.P."/>
            <person name="Eastman K.E."/>
            <person name="Scott K."/>
            <person name="Konkel Z."/>
            <person name="Mondo S.J."/>
            <person name="Kuo A."/>
            <person name="Hayes R.D."/>
            <person name="Haridas S."/>
            <person name="Andreopoulos B."/>
            <person name="Riley R."/>
            <person name="LaButti K."/>
            <person name="Pangilinan J."/>
            <person name="Lipzen A."/>
            <person name="Amirebrahimi M."/>
            <person name="Yan J."/>
            <person name="Adam C."/>
            <person name="Keymanesh K."/>
            <person name="Ng V."/>
            <person name="Louie K."/>
            <person name="Northen T."/>
            <person name="Drula E."/>
            <person name="Henrissat B."/>
            <person name="Hsieh H.M."/>
            <person name="Youens-Clark K."/>
            <person name="Lutzoni F."/>
            <person name="Miadlikowska J."/>
            <person name="Eastwood D.C."/>
            <person name="Hamelin R.C."/>
            <person name="Grigoriev I.V."/>
            <person name="U'Ren J.M."/>
        </authorList>
    </citation>
    <scope>NUCLEOTIDE SEQUENCE [LARGE SCALE GENOMIC DNA]</scope>
    <source>
        <strain evidence="1 2">ER1909</strain>
    </source>
</reference>